<organism evidence="11 12">
    <name type="scientific">Raphidocelis subcapitata</name>
    <dbReference type="NCBI Taxonomy" id="307507"/>
    <lineage>
        <taxon>Eukaryota</taxon>
        <taxon>Viridiplantae</taxon>
        <taxon>Chlorophyta</taxon>
        <taxon>core chlorophytes</taxon>
        <taxon>Chlorophyceae</taxon>
        <taxon>CS clade</taxon>
        <taxon>Sphaeropleales</taxon>
        <taxon>Selenastraceae</taxon>
        <taxon>Raphidocelis</taxon>
    </lineage>
</organism>
<evidence type="ECO:0000256" key="7">
    <source>
        <dbReference type="ARBA" id="ARBA00022946"/>
    </source>
</evidence>
<keyword evidence="4" id="KW-0150">Chloroplast</keyword>
<evidence type="ECO:0000256" key="8">
    <source>
        <dbReference type="ARBA" id="ARBA00022989"/>
    </source>
</evidence>
<evidence type="ECO:0000313" key="12">
    <source>
        <dbReference type="Proteomes" id="UP000247498"/>
    </source>
</evidence>
<keyword evidence="8" id="KW-1133">Transmembrane helix</keyword>
<evidence type="ECO:0000313" key="11">
    <source>
        <dbReference type="EMBL" id="GBF89992.1"/>
    </source>
</evidence>
<evidence type="ECO:0000256" key="6">
    <source>
        <dbReference type="ARBA" id="ARBA00022692"/>
    </source>
</evidence>
<dbReference type="PANTHER" id="PTHR31620:SF8">
    <property type="entry name" value="PROTEIN RETICULATA-RELATED 4, CHLOROPLASTIC-LIKE"/>
    <property type="match status" value="1"/>
</dbReference>
<comment type="caution">
    <text evidence="11">The sequence shown here is derived from an EMBL/GenBank/DDBJ whole genome shotgun (WGS) entry which is preliminary data.</text>
</comment>
<evidence type="ECO:0000256" key="2">
    <source>
        <dbReference type="ARBA" id="ARBA00004229"/>
    </source>
</evidence>
<comment type="similarity">
    <text evidence="3">Belongs to the RETICULATA family.</text>
</comment>
<dbReference type="EMBL" id="BDRX01000014">
    <property type="protein sequence ID" value="GBF89992.1"/>
    <property type="molecule type" value="Genomic_DNA"/>
</dbReference>
<protein>
    <submittedName>
        <fullName evidence="11">Uncharacterized protein</fullName>
    </submittedName>
</protein>
<reference evidence="11 12" key="1">
    <citation type="journal article" date="2018" name="Sci. Rep.">
        <title>Raphidocelis subcapitata (=Pseudokirchneriella subcapitata) provides an insight into genome evolution and environmental adaptations in the Sphaeropleales.</title>
        <authorList>
            <person name="Suzuki S."/>
            <person name="Yamaguchi H."/>
            <person name="Nakajima N."/>
            <person name="Kawachi M."/>
        </authorList>
    </citation>
    <scope>NUCLEOTIDE SEQUENCE [LARGE SCALE GENOMIC DNA]</scope>
    <source>
        <strain evidence="11 12">NIES-35</strain>
    </source>
</reference>
<dbReference type="GO" id="GO:0016020">
    <property type="term" value="C:membrane"/>
    <property type="evidence" value="ECO:0007669"/>
    <property type="project" value="UniProtKB-SubCell"/>
</dbReference>
<evidence type="ECO:0000256" key="9">
    <source>
        <dbReference type="ARBA" id="ARBA00023136"/>
    </source>
</evidence>
<dbReference type="GO" id="GO:0009507">
    <property type="term" value="C:chloroplast"/>
    <property type="evidence" value="ECO:0007669"/>
    <property type="project" value="UniProtKB-SubCell"/>
</dbReference>
<dbReference type="PANTHER" id="PTHR31620">
    <property type="entry name" value="PROTEIN RETICULATA-RELATED 2, CHLOROPLASTIC-RELATED"/>
    <property type="match status" value="1"/>
</dbReference>
<feature type="region of interest" description="Disordered" evidence="10">
    <location>
        <begin position="1"/>
        <end position="37"/>
    </location>
</feature>
<keyword evidence="7" id="KW-0809">Transit peptide</keyword>
<evidence type="ECO:0000256" key="5">
    <source>
        <dbReference type="ARBA" id="ARBA00022640"/>
    </source>
</evidence>
<proteinExistence type="inferred from homology"/>
<keyword evidence="12" id="KW-1185">Reference proteome</keyword>
<dbReference type="Pfam" id="PF11891">
    <property type="entry name" value="RETICULATA-like"/>
    <property type="match status" value="1"/>
</dbReference>
<name>A0A2V0NTJ4_9CHLO</name>
<sequence>MRDHSPRPRPAAPPPPRAASSGGAAAGAAAAPAPARQPDRAAAAALMARVGRPEGSFPPDFAAAIAGGRVGPELLQRYLDLEGQLVVGWLMRFPGFRERLLADPSFLVKLAIEVGIGICTKCTAELTKRGPAFGSELDFVAANVLMALIADFMLVWLPAPTFALGDGRASRFDPLGRAFAGCPDNAFQLVQPGMAPFTPLQRLGAPVRNGTKLFAVGCGASFVGVAVTNGLIALRGVLDPGFAPLNQPQNVLATSLAYGVYMATSSNIRYQIVAGVIEERGIERLFAGNYRLCAALSLLVRTGNTFLGSLLWVDFVRLLGMQRAH</sequence>
<dbReference type="STRING" id="307507.A0A2V0NTJ4"/>
<dbReference type="Proteomes" id="UP000247498">
    <property type="component" value="Unassembled WGS sequence"/>
</dbReference>
<gene>
    <name evidence="11" type="ORF">Rsub_02698</name>
</gene>
<evidence type="ECO:0000256" key="4">
    <source>
        <dbReference type="ARBA" id="ARBA00022528"/>
    </source>
</evidence>
<dbReference type="FunCoup" id="A0A2V0NTJ4">
    <property type="interactions" value="201"/>
</dbReference>
<feature type="compositionally biased region" description="Pro residues" evidence="10">
    <location>
        <begin position="8"/>
        <end position="17"/>
    </location>
</feature>
<feature type="compositionally biased region" description="Low complexity" evidence="10">
    <location>
        <begin position="18"/>
        <end position="37"/>
    </location>
</feature>
<dbReference type="AlphaFoldDB" id="A0A2V0NTJ4"/>
<keyword evidence="9" id="KW-0472">Membrane</keyword>
<evidence type="ECO:0000256" key="3">
    <source>
        <dbReference type="ARBA" id="ARBA00010793"/>
    </source>
</evidence>
<evidence type="ECO:0000256" key="10">
    <source>
        <dbReference type="SAM" id="MobiDB-lite"/>
    </source>
</evidence>
<accession>A0A2V0NTJ4</accession>
<dbReference type="InterPro" id="IPR021825">
    <property type="entry name" value="RETICULATA-related"/>
</dbReference>
<dbReference type="InParanoid" id="A0A2V0NTJ4"/>
<keyword evidence="5" id="KW-0934">Plastid</keyword>
<dbReference type="OrthoDB" id="205639at2759"/>
<evidence type="ECO:0000256" key="1">
    <source>
        <dbReference type="ARBA" id="ARBA00004141"/>
    </source>
</evidence>
<keyword evidence="6" id="KW-0812">Transmembrane</keyword>
<comment type="subcellular location">
    <subcellularLocation>
        <location evidence="1">Membrane</location>
        <topology evidence="1">Multi-pass membrane protein</topology>
    </subcellularLocation>
    <subcellularLocation>
        <location evidence="2">Plastid</location>
        <location evidence="2">Chloroplast</location>
    </subcellularLocation>
</comment>